<evidence type="ECO:0000259" key="5">
    <source>
        <dbReference type="PROSITE" id="PS51898"/>
    </source>
</evidence>
<dbReference type="RefSeq" id="WP_189018968.1">
    <property type="nucleotide sequence ID" value="NZ_BMHE01000050.1"/>
</dbReference>
<dbReference type="Gene3D" id="1.10.443.10">
    <property type="entry name" value="Intergrase catalytic core"/>
    <property type="match status" value="1"/>
</dbReference>
<dbReference type="InterPro" id="IPR050090">
    <property type="entry name" value="Tyrosine_recombinase_XerCD"/>
</dbReference>
<reference evidence="8" key="1">
    <citation type="journal article" date="2019" name="Int. J. Syst. Evol. Microbiol.">
        <title>The Global Catalogue of Microorganisms (GCM) 10K type strain sequencing project: providing services to taxonomists for standard genome sequencing and annotation.</title>
        <authorList>
            <consortium name="The Broad Institute Genomics Platform"/>
            <consortium name="The Broad Institute Genome Sequencing Center for Infectious Disease"/>
            <person name="Wu L."/>
            <person name="Ma J."/>
        </authorList>
    </citation>
    <scope>NUCLEOTIDE SEQUENCE [LARGE SCALE GENOMIC DNA]</scope>
    <source>
        <strain evidence="8">CGMCC 1.15043</strain>
    </source>
</reference>
<dbReference type="InterPro" id="IPR011010">
    <property type="entry name" value="DNA_brk_join_enz"/>
</dbReference>
<keyword evidence="2 4" id="KW-0238">DNA-binding</keyword>
<dbReference type="PROSITE" id="PS51898">
    <property type="entry name" value="TYR_RECOMBINASE"/>
    <property type="match status" value="1"/>
</dbReference>
<evidence type="ECO:0000313" key="8">
    <source>
        <dbReference type="Proteomes" id="UP000615455"/>
    </source>
</evidence>
<name>A0ABQ1FE30_9BACL</name>
<sequence>MRIGNRNDKREGRRQVFDRQPLPDVNLPSYTLQEAVDYVMKIKRANNLKERTLRGYIENMDYFIEWVNAKYGEISIQDVSATMMRDYVLWCANEKGYYEGHPFKSEFSKDRLGLAASSVNVRIRVLRTFFNVLYSEEVIDRNPALNLSLMRQDVDTVEPLTEDELKRLLRAPDQKSYAQWRDYCALILILDSGMRLNEICSLEKTEIDFVKKQIILPAVKNKNRKSRVLPLSIETIRLLRQLIAESEEHFESRYVFNTNYGEQLSEKTLQKSFVNYAEKAKIGKRVSPHVLRHNFATMAAINGMDVFSLMKMMGHADIATTRKYVQVSGEDLAEQHKRFSPLAKVLKRG</sequence>
<comment type="caution">
    <text evidence="7">The sequence shown here is derived from an EMBL/GenBank/DDBJ whole genome shotgun (WGS) entry which is preliminary data.</text>
</comment>
<accession>A0ABQ1FE30</accession>
<keyword evidence="3" id="KW-0233">DNA recombination</keyword>
<dbReference type="PANTHER" id="PTHR30349:SF41">
    <property type="entry name" value="INTEGRASE_RECOMBINASE PROTEIN MJ0367-RELATED"/>
    <property type="match status" value="1"/>
</dbReference>
<evidence type="ECO:0000256" key="4">
    <source>
        <dbReference type="PROSITE-ProRule" id="PRU01248"/>
    </source>
</evidence>
<evidence type="ECO:0000256" key="3">
    <source>
        <dbReference type="ARBA" id="ARBA00023172"/>
    </source>
</evidence>
<evidence type="ECO:0000256" key="1">
    <source>
        <dbReference type="ARBA" id="ARBA00008857"/>
    </source>
</evidence>
<dbReference type="Pfam" id="PF13102">
    <property type="entry name" value="Phage_int_SAM_5"/>
    <property type="match status" value="1"/>
</dbReference>
<dbReference type="EMBL" id="BMHE01000050">
    <property type="protein sequence ID" value="GGA06599.1"/>
    <property type="molecule type" value="Genomic_DNA"/>
</dbReference>
<dbReference type="PROSITE" id="PS51900">
    <property type="entry name" value="CB"/>
    <property type="match status" value="1"/>
</dbReference>
<evidence type="ECO:0000313" key="7">
    <source>
        <dbReference type="EMBL" id="GGA06599.1"/>
    </source>
</evidence>
<organism evidence="7 8">
    <name type="scientific">Paenibacillus marchantiophytorum</name>
    <dbReference type="NCBI Taxonomy" id="1619310"/>
    <lineage>
        <taxon>Bacteria</taxon>
        <taxon>Bacillati</taxon>
        <taxon>Bacillota</taxon>
        <taxon>Bacilli</taxon>
        <taxon>Bacillales</taxon>
        <taxon>Paenibacillaceae</taxon>
        <taxon>Paenibacillus</taxon>
    </lineage>
</organism>
<evidence type="ECO:0000256" key="2">
    <source>
        <dbReference type="ARBA" id="ARBA00023125"/>
    </source>
</evidence>
<dbReference type="InterPro" id="IPR025269">
    <property type="entry name" value="SAM-like_dom"/>
</dbReference>
<dbReference type="SUPFAM" id="SSF56349">
    <property type="entry name" value="DNA breaking-rejoining enzymes"/>
    <property type="match status" value="1"/>
</dbReference>
<comment type="similarity">
    <text evidence="1">Belongs to the 'phage' integrase family.</text>
</comment>
<dbReference type="Pfam" id="PF00589">
    <property type="entry name" value="Phage_integrase"/>
    <property type="match status" value="1"/>
</dbReference>
<gene>
    <name evidence="7" type="primary">xerD</name>
    <name evidence="7" type="ORF">GCM10008018_60560</name>
</gene>
<dbReference type="InterPro" id="IPR013762">
    <property type="entry name" value="Integrase-like_cat_sf"/>
</dbReference>
<dbReference type="Gene3D" id="1.10.150.130">
    <property type="match status" value="1"/>
</dbReference>
<dbReference type="InterPro" id="IPR044068">
    <property type="entry name" value="CB"/>
</dbReference>
<feature type="domain" description="Core-binding (CB)" evidence="6">
    <location>
        <begin position="30"/>
        <end position="134"/>
    </location>
</feature>
<keyword evidence="8" id="KW-1185">Reference proteome</keyword>
<evidence type="ECO:0000259" key="6">
    <source>
        <dbReference type="PROSITE" id="PS51900"/>
    </source>
</evidence>
<dbReference type="InterPro" id="IPR002104">
    <property type="entry name" value="Integrase_catalytic"/>
</dbReference>
<feature type="domain" description="Tyr recombinase" evidence="5">
    <location>
        <begin position="155"/>
        <end position="337"/>
    </location>
</feature>
<dbReference type="CDD" id="cd00397">
    <property type="entry name" value="DNA_BRE_C"/>
    <property type="match status" value="1"/>
</dbReference>
<dbReference type="Proteomes" id="UP000615455">
    <property type="component" value="Unassembled WGS sequence"/>
</dbReference>
<proteinExistence type="inferred from homology"/>
<dbReference type="PANTHER" id="PTHR30349">
    <property type="entry name" value="PHAGE INTEGRASE-RELATED"/>
    <property type="match status" value="1"/>
</dbReference>
<dbReference type="InterPro" id="IPR010998">
    <property type="entry name" value="Integrase_recombinase_N"/>
</dbReference>
<protein>
    <submittedName>
        <fullName evidence="7">Tyrosine recombinase XerD</fullName>
    </submittedName>
</protein>